<accession>A0A126Y4X2</accession>
<feature type="compositionally biased region" description="Basic and acidic residues" evidence="1">
    <location>
        <begin position="7"/>
        <end position="31"/>
    </location>
</feature>
<comment type="caution">
    <text evidence="2">The sequence shown here is derived from an EMBL/GenBank/DDBJ whole genome shotgun (WGS) entry which is preliminary data.</text>
</comment>
<gene>
    <name evidence="2" type="ORF">ScoT_36460</name>
</gene>
<reference evidence="2" key="1">
    <citation type="submission" date="2022-09" db="EMBL/GenBank/DDBJ databases">
        <title>Whole genome shotgun sequence of Streptomyces albidoflavus NBRC 12854.</title>
        <authorList>
            <person name="Komaki H."/>
            <person name="Tamura T."/>
        </authorList>
    </citation>
    <scope>NUCLEOTIDE SEQUENCE</scope>
    <source>
        <strain evidence="2">NBRC 12854</strain>
    </source>
</reference>
<evidence type="ECO:0000313" key="2">
    <source>
        <dbReference type="EMBL" id="GHI47472.1"/>
    </source>
</evidence>
<feature type="region of interest" description="Disordered" evidence="1">
    <location>
        <begin position="1"/>
        <end position="46"/>
    </location>
</feature>
<dbReference type="EMBL" id="BNDZ01000005">
    <property type="protein sequence ID" value="GHI47472.1"/>
    <property type="molecule type" value="Genomic_DNA"/>
</dbReference>
<name>A0A126Y4X2_9ACTN</name>
<sequence length="58" mass="6511">MQIDPADSDHQDAPPDQPEPGREPDRADHRRPGSPPPGYVRCPMLGCGRLHELPPDFW</sequence>
<proteinExistence type="predicted"/>
<protein>
    <submittedName>
        <fullName evidence="2">Uncharacterized protein</fullName>
    </submittedName>
</protein>
<organism evidence="2 3">
    <name type="scientific">Streptomyces albidoflavus</name>
    <dbReference type="NCBI Taxonomy" id="1886"/>
    <lineage>
        <taxon>Bacteria</taxon>
        <taxon>Bacillati</taxon>
        <taxon>Actinomycetota</taxon>
        <taxon>Actinomycetes</taxon>
        <taxon>Kitasatosporales</taxon>
        <taxon>Streptomycetaceae</taxon>
        <taxon>Streptomyces</taxon>
        <taxon>Streptomyces albidoflavus group</taxon>
    </lineage>
</organism>
<dbReference type="KEGG" id="salb:XNR_3301"/>
<dbReference type="AlphaFoldDB" id="A0A126Y4X2"/>
<evidence type="ECO:0000256" key="1">
    <source>
        <dbReference type="SAM" id="MobiDB-lite"/>
    </source>
</evidence>
<dbReference type="Proteomes" id="UP001051844">
    <property type="component" value="Unassembled WGS sequence"/>
</dbReference>
<evidence type="ECO:0000313" key="3">
    <source>
        <dbReference type="Proteomes" id="UP001051844"/>
    </source>
</evidence>
<dbReference type="GeneID" id="95072623"/>
<dbReference type="RefSeq" id="WP_008405082.1">
    <property type="nucleotide sequence ID" value="NC_020990.1"/>
</dbReference>